<keyword evidence="3" id="KW-1185">Reference proteome</keyword>
<name>A0A0N1IIV1_PAPMA</name>
<dbReference type="PROSITE" id="PS51257">
    <property type="entry name" value="PROKAR_LIPOPROTEIN"/>
    <property type="match status" value="1"/>
</dbReference>
<gene>
    <name evidence="2" type="ORF">RR48_01437</name>
</gene>
<protein>
    <submittedName>
        <fullName evidence="2">Uncharacterized protein</fullName>
    </submittedName>
</protein>
<feature type="chain" id="PRO_5005873988" evidence="1">
    <location>
        <begin position="20"/>
        <end position="77"/>
    </location>
</feature>
<evidence type="ECO:0000256" key="1">
    <source>
        <dbReference type="SAM" id="SignalP"/>
    </source>
</evidence>
<feature type="signal peptide" evidence="1">
    <location>
        <begin position="1"/>
        <end position="19"/>
    </location>
</feature>
<dbReference type="AlphaFoldDB" id="A0A0N1IIV1"/>
<accession>A0A0N1IIV1</accession>
<dbReference type="Proteomes" id="UP000053240">
    <property type="component" value="Unassembled WGS sequence"/>
</dbReference>
<reference evidence="2 3" key="1">
    <citation type="journal article" date="2015" name="Nat. Commun.">
        <title>Outbred genome sequencing and CRISPR/Cas9 gene editing in butterflies.</title>
        <authorList>
            <person name="Li X."/>
            <person name="Fan D."/>
            <person name="Zhang W."/>
            <person name="Liu G."/>
            <person name="Zhang L."/>
            <person name="Zhao L."/>
            <person name="Fang X."/>
            <person name="Chen L."/>
            <person name="Dong Y."/>
            <person name="Chen Y."/>
            <person name="Ding Y."/>
            <person name="Zhao R."/>
            <person name="Feng M."/>
            <person name="Zhu Y."/>
            <person name="Feng Y."/>
            <person name="Jiang X."/>
            <person name="Zhu D."/>
            <person name="Xiang H."/>
            <person name="Feng X."/>
            <person name="Li S."/>
            <person name="Wang J."/>
            <person name="Zhang G."/>
            <person name="Kronforst M.R."/>
            <person name="Wang W."/>
        </authorList>
    </citation>
    <scope>NUCLEOTIDE SEQUENCE [LARGE SCALE GENOMIC DNA]</scope>
    <source>
        <strain evidence="2">Ya'a_city_454_Pm</strain>
        <tissue evidence="2">Whole body</tissue>
    </source>
</reference>
<evidence type="ECO:0000313" key="2">
    <source>
        <dbReference type="EMBL" id="KPJ17575.1"/>
    </source>
</evidence>
<dbReference type="InParanoid" id="A0A0N1IIV1"/>
<organism evidence="2 3">
    <name type="scientific">Papilio machaon</name>
    <name type="common">Old World swallowtail butterfly</name>
    <dbReference type="NCBI Taxonomy" id="76193"/>
    <lineage>
        <taxon>Eukaryota</taxon>
        <taxon>Metazoa</taxon>
        <taxon>Ecdysozoa</taxon>
        <taxon>Arthropoda</taxon>
        <taxon>Hexapoda</taxon>
        <taxon>Insecta</taxon>
        <taxon>Pterygota</taxon>
        <taxon>Neoptera</taxon>
        <taxon>Endopterygota</taxon>
        <taxon>Lepidoptera</taxon>
        <taxon>Glossata</taxon>
        <taxon>Ditrysia</taxon>
        <taxon>Papilionoidea</taxon>
        <taxon>Papilionidae</taxon>
        <taxon>Papilioninae</taxon>
        <taxon>Papilio</taxon>
    </lineage>
</organism>
<proteinExistence type="predicted"/>
<dbReference type="EMBL" id="KQ460127">
    <property type="protein sequence ID" value="KPJ17575.1"/>
    <property type="molecule type" value="Genomic_DNA"/>
</dbReference>
<keyword evidence="1" id="KW-0732">Signal</keyword>
<sequence length="77" mass="8616">MLKTFIILFAVLSACLVEAHTSRRFPNDDQEIVCTKEACGPNCGGDCCCLVPKQLAIKQQTIAARQERNWTVLLYDI</sequence>
<evidence type="ECO:0000313" key="3">
    <source>
        <dbReference type="Proteomes" id="UP000053240"/>
    </source>
</evidence>